<dbReference type="EMBL" id="CAJVAS010000029">
    <property type="protein sequence ID" value="CAG7644894.1"/>
    <property type="molecule type" value="Genomic_DNA"/>
</dbReference>
<dbReference type="AlphaFoldDB" id="A0A916K8J2"/>
<gene>
    <name evidence="1" type="ORF">PAESOLCIP111_04839</name>
</gene>
<keyword evidence="2" id="KW-1185">Reference proteome</keyword>
<dbReference type="Proteomes" id="UP000693672">
    <property type="component" value="Unassembled WGS sequence"/>
</dbReference>
<dbReference type="RefSeq" id="WP_218094549.1">
    <property type="nucleotide sequence ID" value="NZ_CAJVAS010000029.1"/>
</dbReference>
<proteinExistence type="predicted"/>
<sequence>MNRQLWAALEDVHLHSRLANIAKRHVKLVLEFGEGSTPITRREAIKDEIQQLRHERDTLIESTASSLSNSK</sequence>
<comment type="caution">
    <text evidence="1">The sequence shown here is derived from an EMBL/GenBank/DDBJ whole genome shotgun (WGS) entry which is preliminary data.</text>
</comment>
<evidence type="ECO:0000313" key="1">
    <source>
        <dbReference type="EMBL" id="CAG7644894.1"/>
    </source>
</evidence>
<protein>
    <submittedName>
        <fullName evidence="1">Uncharacterized protein</fullName>
    </submittedName>
</protein>
<reference evidence="1" key="1">
    <citation type="submission" date="2021-06" db="EMBL/GenBank/DDBJ databases">
        <authorList>
            <person name="Criscuolo A."/>
        </authorList>
    </citation>
    <scope>NUCLEOTIDE SEQUENCE</scope>
    <source>
        <strain evidence="1">CIP111600</strain>
    </source>
</reference>
<name>A0A916K8J2_9BACL</name>
<accession>A0A916K8J2</accession>
<evidence type="ECO:0000313" key="2">
    <source>
        <dbReference type="Proteomes" id="UP000693672"/>
    </source>
</evidence>
<organism evidence="1 2">
    <name type="scientific">Paenibacillus solanacearum</name>
    <dbReference type="NCBI Taxonomy" id="2048548"/>
    <lineage>
        <taxon>Bacteria</taxon>
        <taxon>Bacillati</taxon>
        <taxon>Bacillota</taxon>
        <taxon>Bacilli</taxon>
        <taxon>Bacillales</taxon>
        <taxon>Paenibacillaceae</taxon>
        <taxon>Paenibacillus</taxon>
    </lineage>
</organism>